<feature type="region of interest" description="Disordered" evidence="2">
    <location>
        <begin position="1"/>
        <end position="40"/>
    </location>
</feature>
<evidence type="ECO:0000256" key="1">
    <source>
        <dbReference type="SAM" id="Coils"/>
    </source>
</evidence>
<dbReference type="OrthoDB" id="10644494at2759"/>
<dbReference type="AlphaFoldDB" id="A0A1B9FT06"/>
<keyword evidence="5" id="KW-1185">Reference proteome</keyword>
<feature type="compositionally biased region" description="Pro residues" evidence="2">
    <location>
        <begin position="9"/>
        <end position="20"/>
    </location>
</feature>
<evidence type="ECO:0000313" key="3">
    <source>
        <dbReference type="EMBL" id="OCF21898.1"/>
    </source>
</evidence>
<evidence type="ECO:0000256" key="2">
    <source>
        <dbReference type="SAM" id="MobiDB-lite"/>
    </source>
</evidence>
<protein>
    <submittedName>
        <fullName evidence="3">Uncharacterized protein</fullName>
    </submittedName>
</protein>
<dbReference type="RefSeq" id="XP_019042968.1">
    <property type="nucleotide sequence ID" value="XM_019195255.1"/>
</dbReference>
<keyword evidence="1" id="KW-0175">Coiled coil</keyword>
<reference evidence="4" key="4">
    <citation type="submission" date="2024-02" db="EMBL/GenBank/DDBJ databases">
        <title>Comparative genomics of Cryptococcus and Kwoniella reveals pathogenesis evolution and contrasting modes of karyotype evolution via chromosome fusion or intercentromeric recombination.</title>
        <authorList>
            <person name="Coelho M.A."/>
            <person name="David-Palma M."/>
            <person name="Shea T."/>
            <person name="Bowers K."/>
            <person name="McGinley-Smith S."/>
            <person name="Mohammad A.W."/>
            <person name="Gnirke A."/>
            <person name="Yurkov A.M."/>
            <person name="Nowrousian M."/>
            <person name="Sun S."/>
            <person name="Cuomo C.A."/>
            <person name="Heitman J."/>
        </authorList>
    </citation>
    <scope>NUCLEOTIDE SEQUENCE</scope>
    <source>
        <strain evidence="4">CBS 10118</strain>
    </source>
</reference>
<feature type="coiled-coil region" evidence="1">
    <location>
        <begin position="125"/>
        <end position="212"/>
    </location>
</feature>
<sequence length="273" mass="31665">MTNHHSPSSPLPKRPRPPSSRPSHSSTSHPPTKRSKLDSPISDLVSTLVSLSHTTFKAHTQAITAQQQFDTLRTIQPDLERENKLSRESLAKSCVSHQQVTKDLKIAQGSARRLRSENDVLHRKYGKVKRERDDIKQDMEKLKAKLEQQVQGHPEKTTSVVSLREEMNWMVEQHRFEVNRFKEELEDREKLIASTEKENKYLIRKMVELEDELDSVRTSALEKGSRSKEHRRDLEELWSIIRGEYEGSEGMSGGVADPWHSVLLGFRLERWWT</sequence>
<reference evidence="4" key="2">
    <citation type="submission" date="2013-07" db="EMBL/GenBank/DDBJ databases">
        <authorList>
            <consortium name="The Broad Institute Genome Sequencing Platform"/>
            <person name="Cuomo C."/>
            <person name="Litvintseva A."/>
            <person name="Chen Y."/>
            <person name="Heitman J."/>
            <person name="Sun S."/>
            <person name="Springer D."/>
            <person name="Dromer F."/>
            <person name="Young S.K."/>
            <person name="Zeng Q."/>
            <person name="Gargeya S."/>
            <person name="Fitzgerald M."/>
            <person name="Abouelleil A."/>
            <person name="Alvarado L."/>
            <person name="Berlin A.M."/>
            <person name="Chapman S.B."/>
            <person name="Dewar J."/>
            <person name="Goldberg J."/>
            <person name="Griggs A."/>
            <person name="Gujja S."/>
            <person name="Hansen M."/>
            <person name="Howarth C."/>
            <person name="Imamovic A."/>
            <person name="Larimer J."/>
            <person name="McCowan C."/>
            <person name="Murphy C."/>
            <person name="Pearson M."/>
            <person name="Priest M."/>
            <person name="Roberts A."/>
            <person name="Saif S."/>
            <person name="Shea T."/>
            <person name="Sykes S."/>
            <person name="Wortman J."/>
            <person name="Nusbaum C."/>
            <person name="Birren B."/>
        </authorList>
    </citation>
    <scope>NUCLEOTIDE SEQUENCE</scope>
    <source>
        <strain evidence="4">CBS 10118</strain>
    </source>
</reference>
<organism evidence="3">
    <name type="scientific">Kwoniella bestiolae CBS 10118</name>
    <dbReference type="NCBI Taxonomy" id="1296100"/>
    <lineage>
        <taxon>Eukaryota</taxon>
        <taxon>Fungi</taxon>
        <taxon>Dikarya</taxon>
        <taxon>Basidiomycota</taxon>
        <taxon>Agaricomycotina</taxon>
        <taxon>Tremellomycetes</taxon>
        <taxon>Tremellales</taxon>
        <taxon>Cryptococcaceae</taxon>
        <taxon>Kwoniella</taxon>
    </lineage>
</organism>
<accession>A0A1B9FT06</accession>
<gene>
    <name evidence="3" type="ORF">I302_08677</name>
    <name evidence="4" type="ORF">I302_105396</name>
</gene>
<proteinExistence type="predicted"/>
<evidence type="ECO:0000313" key="5">
    <source>
        <dbReference type="Proteomes" id="UP000092730"/>
    </source>
</evidence>
<feature type="compositionally biased region" description="Low complexity" evidence="2">
    <location>
        <begin position="21"/>
        <end position="30"/>
    </location>
</feature>
<dbReference type="VEuPathDB" id="FungiDB:I302_08677"/>
<reference evidence="3" key="3">
    <citation type="submission" date="2014-01" db="EMBL/GenBank/DDBJ databases">
        <title>Evolution of pathogenesis and genome organization in the Tremellales.</title>
        <authorList>
            <person name="Cuomo C."/>
            <person name="Litvintseva A."/>
            <person name="Heitman J."/>
            <person name="Chen Y."/>
            <person name="Sun S."/>
            <person name="Springer D."/>
            <person name="Dromer F."/>
            <person name="Young S."/>
            <person name="Zeng Q."/>
            <person name="Chapman S."/>
            <person name="Gujja S."/>
            <person name="Saif S."/>
            <person name="Birren B."/>
        </authorList>
    </citation>
    <scope>NUCLEOTIDE SEQUENCE</scope>
    <source>
        <strain evidence="3">CBS 10118</strain>
    </source>
</reference>
<reference evidence="3" key="1">
    <citation type="submission" date="2013-07" db="EMBL/GenBank/DDBJ databases">
        <title>The Genome Sequence of Cryptococcus bestiolae CBS10118.</title>
        <authorList>
            <consortium name="The Broad Institute Genome Sequencing Platform"/>
            <person name="Cuomo C."/>
            <person name="Litvintseva A."/>
            <person name="Chen Y."/>
            <person name="Heitman J."/>
            <person name="Sun S."/>
            <person name="Springer D."/>
            <person name="Dromer F."/>
            <person name="Young S.K."/>
            <person name="Zeng Q."/>
            <person name="Gargeya S."/>
            <person name="Fitzgerald M."/>
            <person name="Abouelleil A."/>
            <person name="Alvarado L."/>
            <person name="Berlin A.M."/>
            <person name="Chapman S.B."/>
            <person name="Dewar J."/>
            <person name="Goldberg J."/>
            <person name="Griggs A."/>
            <person name="Gujja S."/>
            <person name="Hansen M."/>
            <person name="Howarth C."/>
            <person name="Imamovic A."/>
            <person name="Larimer J."/>
            <person name="McCowan C."/>
            <person name="Murphy C."/>
            <person name="Pearson M."/>
            <person name="Priest M."/>
            <person name="Roberts A."/>
            <person name="Saif S."/>
            <person name="Shea T."/>
            <person name="Sykes S."/>
            <person name="Wortman J."/>
            <person name="Nusbaum C."/>
            <person name="Birren B."/>
        </authorList>
    </citation>
    <scope>NUCLEOTIDE SEQUENCE [LARGE SCALE GENOMIC DNA]</scope>
    <source>
        <strain evidence="3">CBS 10118</strain>
    </source>
</reference>
<name>A0A1B9FT06_9TREE</name>
<dbReference type="EMBL" id="CP144543">
    <property type="protein sequence ID" value="WVW83377.1"/>
    <property type="molecule type" value="Genomic_DNA"/>
</dbReference>
<dbReference type="EMBL" id="KI894026">
    <property type="protein sequence ID" value="OCF21898.1"/>
    <property type="molecule type" value="Genomic_DNA"/>
</dbReference>
<dbReference type="Proteomes" id="UP000092730">
    <property type="component" value="Chromosome 3"/>
</dbReference>
<evidence type="ECO:0000313" key="4">
    <source>
        <dbReference type="EMBL" id="WVW83377.1"/>
    </source>
</evidence>
<dbReference type="GeneID" id="30213076"/>
<dbReference type="KEGG" id="kbi:30213076"/>